<sequence length="38" mass="4396">MLADVKVKVPDWDKLTYYRFIISFGKYNTLGTAAAHFD</sequence>
<dbReference type="Proteomes" id="UP001295469">
    <property type="component" value="Chromosome A09"/>
</dbReference>
<feature type="non-terminal residue" evidence="1">
    <location>
        <position position="38"/>
    </location>
</feature>
<name>A0A816P2S8_BRANA</name>
<organism evidence="1">
    <name type="scientific">Brassica napus</name>
    <name type="common">Rape</name>
    <dbReference type="NCBI Taxonomy" id="3708"/>
    <lineage>
        <taxon>Eukaryota</taxon>
        <taxon>Viridiplantae</taxon>
        <taxon>Streptophyta</taxon>
        <taxon>Embryophyta</taxon>
        <taxon>Tracheophyta</taxon>
        <taxon>Spermatophyta</taxon>
        <taxon>Magnoliopsida</taxon>
        <taxon>eudicotyledons</taxon>
        <taxon>Gunneridae</taxon>
        <taxon>Pentapetalae</taxon>
        <taxon>rosids</taxon>
        <taxon>malvids</taxon>
        <taxon>Brassicales</taxon>
        <taxon>Brassicaceae</taxon>
        <taxon>Brassiceae</taxon>
        <taxon>Brassica</taxon>
    </lineage>
</organism>
<dbReference type="EMBL" id="HG994363">
    <property type="protein sequence ID" value="CAF2043344.1"/>
    <property type="molecule type" value="Genomic_DNA"/>
</dbReference>
<dbReference type="AlphaFoldDB" id="A0A816P2S8"/>
<accession>A0A816P2S8</accession>
<evidence type="ECO:0000313" key="1">
    <source>
        <dbReference type="EMBL" id="CAF2043344.1"/>
    </source>
</evidence>
<reference evidence="1" key="1">
    <citation type="submission" date="2021-01" db="EMBL/GenBank/DDBJ databases">
        <authorList>
            <consortium name="Genoscope - CEA"/>
            <person name="William W."/>
        </authorList>
    </citation>
    <scope>NUCLEOTIDE SEQUENCE</scope>
</reference>
<gene>
    <name evidence="1" type="ORF">DARMORV10_A09P29850.1</name>
</gene>
<proteinExistence type="predicted"/>
<protein>
    <submittedName>
        <fullName evidence="1">(rape) hypothetical protein</fullName>
    </submittedName>
</protein>